<evidence type="ECO:0000313" key="5">
    <source>
        <dbReference type="EnsemblMetazoa" id="CJA10323.1"/>
    </source>
</evidence>
<keyword evidence="6" id="KW-1185">Reference proteome</keyword>
<dbReference type="PROSITE" id="PS00108">
    <property type="entry name" value="PROTEIN_KINASE_ST"/>
    <property type="match status" value="1"/>
</dbReference>
<evidence type="ECO:0000256" key="3">
    <source>
        <dbReference type="ARBA" id="ARBA00022840"/>
    </source>
</evidence>
<dbReference type="InterPro" id="IPR011009">
    <property type="entry name" value="Kinase-like_dom_sf"/>
</dbReference>
<dbReference type="InterPro" id="IPR000719">
    <property type="entry name" value="Prot_kinase_dom"/>
</dbReference>
<evidence type="ECO:0000256" key="1">
    <source>
        <dbReference type="ARBA" id="ARBA00008874"/>
    </source>
</evidence>
<reference evidence="5" key="2">
    <citation type="submission" date="2022-06" db="UniProtKB">
        <authorList>
            <consortium name="EnsemblMetazoa"/>
        </authorList>
    </citation>
    <scope>IDENTIFICATION</scope>
    <source>
        <strain evidence="5">DF5081</strain>
    </source>
</reference>
<feature type="domain" description="Protein kinase" evidence="4">
    <location>
        <begin position="1"/>
        <end position="239"/>
    </location>
</feature>
<sequence>MSEYLSRGSVKDRLMRETLTEDTAVKYLMDTVEALHYLHTLNPPVIHRDLKAANLLITADDSIKLGNFGLVRDLAIDGFGIAVASEITLDFRATLLYVAPEVLSSQLGPGNRRAYELPADIWALGCTFIEMLLKLPPHFEYFGHINEIPQVLLGYAKNVDEKQLPYNSEVLVPSSSRCVQSIVDLIFFLSRPQKSAVLCGVKIITGKEDIKEGSIINEEATNLATSVMRNHDDYYYDIP</sequence>
<dbReference type="AlphaFoldDB" id="A0A8R1HW93"/>
<dbReference type="EnsemblMetazoa" id="CJA10323.1">
    <property type="protein sequence ID" value="CJA10323.1"/>
    <property type="gene ID" value="WBGene00129527"/>
</dbReference>
<evidence type="ECO:0000256" key="2">
    <source>
        <dbReference type="ARBA" id="ARBA00022741"/>
    </source>
</evidence>
<dbReference type="PROSITE" id="PS50011">
    <property type="entry name" value="PROTEIN_KINASE_DOM"/>
    <property type="match status" value="1"/>
</dbReference>
<keyword evidence="3" id="KW-0067">ATP-binding</keyword>
<organism evidence="5 6">
    <name type="scientific">Caenorhabditis japonica</name>
    <dbReference type="NCBI Taxonomy" id="281687"/>
    <lineage>
        <taxon>Eukaryota</taxon>
        <taxon>Metazoa</taxon>
        <taxon>Ecdysozoa</taxon>
        <taxon>Nematoda</taxon>
        <taxon>Chromadorea</taxon>
        <taxon>Rhabditida</taxon>
        <taxon>Rhabditina</taxon>
        <taxon>Rhabditomorpha</taxon>
        <taxon>Rhabditoidea</taxon>
        <taxon>Rhabditidae</taxon>
        <taxon>Peloderinae</taxon>
        <taxon>Caenorhabditis</taxon>
    </lineage>
</organism>
<dbReference type="PANTHER" id="PTHR48012">
    <property type="entry name" value="STERILE20-LIKE KINASE, ISOFORM B-RELATED"/>
    <property type="match status" value="1"/>
</dbReference>
<keyword evidence="2" id="KW-0547">Nucleotide-binding</keyword>
<evidence type="ECO:0000259" key="4">
    <source>
        <dbReference type="PROSITE" id="PS50011"/>
    </source>
</evidence>
<dbReference type="Proteomes" id="UP000005237">
    <property type="component" value="Unassembled WGS sequence"/>
</dbReference>
<dbReference type="GO" id="GO:0005886">
    <property type="term" value="C:plasma membrane"/>
    <property type="evidence" value="ECO:0007669"/>
    <property type="project" value="EnsemblMetazoa"/>
</dbReference>
<dbReference type="GO" id="GO:0030421">
    <property type="term" value="P:defecation"/>
    <property type="evidence" value="ECO:0007669"/>
    <property type="project" value="EnsemblMetazoa"/>
</dbReference>
<comment type="similarity">
    <text evidence="1">Belongs to the protein kinase superfamily. STE Ser/Thr protein kinase family. STE20 subfamily.</text>
</comment>
<dbReference type="Pfam" id="PF00069">
    <property type="entry name" value="Pkinase"/>
    <property type="match status" value="1"/>
</dbReference>
<dbReference type="SMART" id="SM00220">
    <property type="entry name" value="S_TKc"/>
    <property type="match status" value="1"/>
</dbReference>
<evidence type="ECO:0000313" key="6">
    <source>
        <dbReference type="Proteomes" id="UP000005237"/>
    </source>
</evidence>
<protein>
    <submittedName>
        <fullName evidence="5">Protein kinase domain-containing protein</fullName>
    </submittedName>
</protein>
<name>A0A8R1HW93_CAEJA</name>
<dbReference type="InterPro" id="IPR050629">
    <property type="entry name" value="STE20/SPS1-PAK"/>
</dbReference>
<reference evidence="6" key="1">
    <citation type="submission" date="2010-08" db="EMBL/GenBank/DDBJ databases">
        <authorList>
            <consortium name="Caenorhabditis japonica Sequencing Consortium"/>
            <person name="Wilson R.K."/>
        </authorList>
    </citation>
    <scope>NUCLEOTIDE SEQUENCE [LARGE SCALE GENOMIC DNA]</scope>
    <source>
        <strain evidence="6">DF5081</strain>
    </source>
</reference>
<dbReference type="Gene3D" id="1.10.510.10">
    <property type="entry name" value="Transferase(Phosphotransferase) domain 1"/>
    <property type="match status" value="1"/>
</dbReference>
<dbReference type="GO" id="GO:0005524">
    <property type="term" value="F:ATP binding"/>
    <property type="evidence" value="ECO:0007669"/>
    <property type="project" value="UniProtKB-KW"/>
</dbReference>
<proteinExistence type="inferred from homology"/>
<accession>A0A8R1HW93</accession>
<dbReference type="InterPro" id="IPR008271">
    <property type="entry name" value="Ser/Thr_kinase_AS"/>
</dbReference>
<dbReference type="GO" id="GO:0005737">
    <property type="term" value="C:cytoplasm"/>
    <property type="evidence" value="ECO:0007669"/>
    <property type="project" value="TreeGrafter"/>
</dbReference>
<dbReference type="GO" id="GO:0004674">
    <property type="term" value="F:protein serine/threonine kinase activity"/>
    <property type="evidence" value="ECO:0007669"/>
    <property type="project" value="TreeGrafter"/>
</dbReference>
<dbReference type="SUPFAM" id="SSF56112">
    <property type="entry name" value="Protein kinase-like (PK-like)"/>
    <property type="match status" value="1"/>
</dbReference>